<evidence type="ECO:0000313" key="2">
    <source>
        <dbReference type="EMBL" id="MBE9105105.1"/>
    </source>
</evidence>
<organism evidence="2 3">
    <name type="scientific">Nostoc cf. edaphicum LEGE 07299</name>
    <dbReference type="NCBI Taxonomy" id="2777974"/>
    <lineage>
        <taxon>Bacteria</taxon>
        <taxon>Bacillati</taxon>
        <taxon>Cyanobacteriota</taxon>
        <taxon>Cyanophyceae</taxon>
        <taxon>Nostocales</taxon>
        <taxon>Nostocaceae</taxon>
        <taxon>Nostoc</taxon>
    </lineage>
</organism>
<comment type="caution">
    <text evidence="2">The sequence shown here is derived from an EMBL/GenBank/DDBJ whole genome shotgun (WGS) entry which is preliminary data.</text>
</comment>
<dbReference type="EMBL" id="JADEXF010000236">
    <property type="protein sequence ID" value="MBE9105105.1"/>
    <property type="molecule type" value="Genomic_DNA"/>
</dbReference>
<gene>
    <name evidence="2" type="ORF">IQ229_09185</name>
</gene>
<evidence type="ECO:0000313" key="3">
    <source>
        <dbReference type="Proteomes" id="UP000647836"/>
    </source>
</evidence>
<accession>A0ABR9TZR7</accession>
<keyword evidence="3" id="KW-1185">Reference proteome</keyword>
<reference evidence="2 3" key="1">
    <citation type="submission" date="2020-10" db="EMBL/GenBank/DDBJ databases">
        <authorList>
            <person name="Castelo-Branco R."/>
            <person name="Eusebio N."/>
            <person name="Adriana R."/>
            <person name="Vieira A."/>
            <person name="Brugerolle De Fraissinette N."/>
            <person name="Rezende De Castro R."/>
            <person name="Schneider M.P."/>
            <person name="Vasconcelos V."/>
            <person name="Leao P.N."/>
        </authorList>
    </citation>
    <scope>NUCLEOTIDE SEQUENCE [LARGE SCALE GENOMIC DNA]</scope>
    <source>
        <strain evidence="2 3">LEGE 07299</strain>
    </source>
</reference>
<proteinExistence type="predicted"/>
<feature type="compositionally biased region" description="Basic and acidic residues" evidence="1">
    <location>
        <begin position="1"/>
        <end position="11"/>
    </location>
</feature>
<feature type="region of interest" description="Disordered" evidence="1">
    <location>
        <begin position="1"/>
        <end position="24"/>
    </location>
</feature>
<feature type="non-terminal residue" evidence="2">
    <location>
        <position position="1"/>
    </location>
</feature>
<protein>
    <submittedName>
        <fullName evidence="2">Uncharacterized protein</fullName>
    </submittedName>
</protein>
<name>A0ABR9TZR7_9NOSO</name>
<sequence>YSHSRLSEVQEPHPQPSPRSSRGDYDVAHAISKRYSIVYYSFDMGEQEAKQVIRVNSTTLYLCVVPKKMPANLGVGIGLGE</sequence>
<dbReference type="Proteomes" id="UP000647836">
    <property type="component" value="Unassembled WGS sequence"/>
</dbReference>
<evidence type="ECO:0000256" key="1">
    <source>
        <dbReference type="SAM" id="MobiDB-lite"/>
    </source>
</evidence>